<evidence type="ECO:0000256" key="3">
    <source>
        <dbReference type="PROSITE-ProRule" id="PRU00023"/>
    </source>
</evidence>
<evidence type="ECO:0000256" key="2">
    <source>
        <dbReference type="ARBA" id="ARBA00023043"/>
    </source>
</evidence>
<sequence>MATNPLHKAARDGVIADINDYLDEHEDDIDVRDGDGRTALHWAAAEDQAPAGALLVECDADVNVVDKDGNTPLHLTAVHNNRLVTSMLLWGGADVTAKNNKGNTALHEAAAANAKDVAWLIMENGKVDSIREEKNIDGKTPLDLARESQEPDSSLVKVFETGEHFD</sequence>
<evidence type="ECO:0000313" key="5">
    <source>
        <dbReference type="EMBL" id="CAD8384822.1"/>
    </source>
</evidence>
<feature type="repeat" description="ANK" evidence="3">
    <location>
        <begin position="35"/>
        <end position="67"/>
    </location>
</feature>
<organism evidence="5">
    <name type="scientific">Pyrodinium bahamense</name>
    <dbReference type="NCBI Taxonomy" id="73915"/>
    <lineage>
        <taxon>Eukaryota</taxon>
        <taxon>Sar</taxon>
        <taxon>Alveolata</taxon>
        <taxon>Dinophyceae</taxon>
        <taxon>Gonyaulacales</taxon>
        <taxon>Pyrocystaceae</taxon>
        <taxon>Pyrodinium</taxon>
    </lineage>
</organism>
<name>A0A7S0FVD2_9DINO</name>
<keyword evidence="1" id="KW-0677">Repeat</keyword>
<dbReference type="AlphaFoldDB" id="A0A7S0FVD2"/>
<feature type="repeat" description="ANK" evidence="3">
    <location>
        <begin position="68"/>
        <end position="100"/>
    </location>
</feature>
<dbReference type="Gene3D" id="1.25.40.20">
    <property type="entry name" value="Ankyrin repeat-containing domain"/>
    <property type="match status" value="2"/>
</dbReference>
<dbReference type="Pfam" id="PF12796">
    <property type="entry name" value="Ank_2"/>
    <property type="match status" value="1"/>
</dbReference>
<keyword evidence="2 3" id="KW-0040">ANK repeat</keyword>
<reference evidence="5" key="1">
    <citation type="submission" date="2021-01" db="EMBL/GenBank/DDBJ databases">
        <authorList>
            <person name="Corre E."/>
            <person name="Pelletier E."/>
            <person name="Niang G."/>
            <person name="Scheremetjew M."/>
            <person name="Finn R."/>
            <person name="Kale V."/>
            <person name="Holt S."/>
            <person name="Cochrane G."/>
            <person name="Meng A."/>
            <person name="Brown T."/>
            <person name="Cohen L."/>
        </authorList>
    </citation>
    <scope>NUCLEOTIDE SEQUENCE</scope>
    <source>
        <strain evidence="5">Pbaha01</strain>
    </source>
</reference>
<dbReference type="SMART" id="SM00248">
    <property type="entry name" value="ANK"/>
    <property type="match status" value="3"/>
</dbReference>
<dbReference type="PROSITE" id="PS50088">
    <property type="entry name" value="ANK_REPEAT"/>
    <property type="match status" value="2"/>
</dbReference>
<dbReference type="PROSITE" id="PS50297">
    <property type="entry name" value="ANK_REP_REGION"/>
    <property type="match status" value="2"/>
</dbReference>
<dbReference type="PANTHER" id="PTHR24124">
    <property type="entry name" value="ANKYRIN REPEAT FAMILY A"/>
    <property type="match status" value="1"/>
</dbReference>
<dbReference type="PANTHER" id="PTHR24124:SF14">
    <property type="entry name" value="CHROMOSOME UNDETERMINED SCAFFOLD_25, WHOLE GENOME SHOTGUN SEQUENCE"/>
    <property type="match status" value="1"/>
</dbReference>
<accession>A0A7S0FVD2</accession>
<proteinExistence type="predicted"/>
<dbReference type="InterPro" id="IPR002110">
    <property type="entry name" value="Ankyrin_rpt"/>
</dbReference>
<dbReference type="GO" id="GO:0010468">
    <property type="term" value="P:regulation of gene expression"/>
    <property type="evidence" value="ECO:0007669"/>
    <property type="project" value="TreeGrafter"/>
</dbReference>
<gene>
    <name evidence="5" type="ORF">PBAH0796_LOCUS28510</name>
</gene>
<dbReference type="EMBL" id="HBEG01046899">
    <property type="protein sequence ID" value="CAD8384822.1"/>
    <property type="molecule type" value="Transcribed_RNA"/>
</dbReference>
<dbReference type="GO" id="GO:0005634">
    <property type="term" value="C:nucleus"/>
    <property type="evidence" value="ECO:0007669"/>
    <property type="project" value="TreeGrafter"/>
</dbReference>
<feature type="region of interest" description="Disordered" evidence="4">
    <location>
        <begin position="142"/>
        <end position="166"/>
    </location>
</feature>
<dbReference type="SUPFAM" id="SSF48403">
    <property type="entry name" value="Ankyrin repeat"/>
    <property type="match status" value="1"/>
</dbReference>
<evidence type="ECO:0000256" key="4">
    <source>
        <dbReference type="SAM" id="MobiDB-lite"/>
    </source>
</evidence>
<protein>
    <submittedName>
        <fullName evidence="5">Uncharacterized protein</fullName>
    </submittedName>
</protein>
<evidence type="ECO:0000256" key="1">
    <source>
        <dbReference type="ARBA" id="ARBA00022737"/>
    </source>
</evidence>
<dbReference type="InterPro" id="IPR036770">
    <property type="entry name" value="Ankyrin_rpt-contain_sf"/>
</dbReference>